<evidence type="ECO:0000256" key="1">
    <source>
        <dbReference type="ARBA" id="ARBA00008694"/>
    </source>
</evidence>
<dbReference type="CDD" id="cd04301">
    <property type="entry name" value="NAT_SF"/>
    <property type="match status" value="1"/>
</dbReference>
<organism evidence="5 6">
    <name type="scientific">Shinella fusca</name>
    <dbReference type="NCBI Taxonomy" id="544480"/>
    <lineage>
        <taxon>Bacteria</taxon>
        <taxon>Pseudomonadati</taxon>
        <taxon>Pseudomonadota</taxon>
        <taxon>Alphaproteobacteria</taxon>
        <taxon>Hyphomicrobiales</taxon>
        <taxon>Rhizobiaceae</taxon>
        <taxon>Shinella</taxon>
    </lineage>
</organism>
<keyword evidence="6" id="KW-1185">Reference proteome</keyword>
<dbReference type="AlphaFoldDB" id="A0A7W7YYS7"/>
<evidence type="ECO:0000256" key="2">
    <source>
        <dbReference type="ARBA" id="ARBA00022679"/>
    </source>
</evidence>
<dbReference type="GO" id="GO:0008080">
    <property type="term" value="F:N-acetyltransferase activity"/>
    <property type="evidence" value="ECO:0007669"/>
    <property type="project" value="UniProtKB-ARBA"/>
</dbReference>
<dbReference type="InterPro" id="IPR016181">
    <property type="entry name" value="Acyl_CoA_acyltransferase"/>
</dbReference>
<evidence type="ECO:0000259" key="4">
    <source>
        <dbReference type="PROSITE" id="PS51186"/>
    </source>
</evidence>
<dbReference type="InterPro" id="IPR051016">
    <property type="entry name" value="Diverse_Substrate_AcTransf"/>
</dbReference>
<reference evidence="5 6" key="1">
    <citation type="submission" date="2020-08" db="EMBL/GenBank/DDBJ databases">
        <title>Genomic Encyclopedia of Type Strains, Phase IV (KMG-IV): sequencing the most valuable type-strain genomes for metagenomic binning, comparative biology and taxonomic classification.</title>
        <authorList>
            <person name="Goeker M."/>
        </authorList>
    </citation>
    <scope>NUCLEOTIDE SEQUENCE [LARGE SCALE GENOMIC DNA]</scope>
    <source>
        <strain evidence="5 6">DSM 21319</strain>
    </source>
</reference>
<comment type="caution">
    <text evidence="5">The sequence shown here is derived from an EMBL/GenBank/DDBJ whole genome shotgun (WGS) entry which is preliminary data.</text>
</comment>
<keyword evidence="2 5" id="KW-0808">Transferase</keyword>
<dbReference type="Pfam" id="PF00583">
    <property type="entry name" value="Acetyltransf_1"/>
    <property type="match status" value="1"/>
</dbReference>
<keyword evidence="3" id="KW-0012">Acyltransferase</keyword>
<dbReference type="PANTHER" id="PTHR10545">
    <property type="entry name" value="DIAMINE N-ACETYLTRANSFERASE"/>
    <property type="match status" value="1"/>
</dbReference>
<dbReference type="SUPFAM" id="SSF55729">
    <property type="entry name" value="Acyl-CoA N-acyltransferases (Nat)"/>
    <property type="match status" value="1"/>
</dbReference>
<gene>
    <name evidence="5" type="ORF">HNQ66_004271</name>
</gene>
<dbReference type="PROSITE" id="PS51186">
    <property type="entry name" value="GNAT"/>
    <property type="match status" value="1"/>
</dbReference>
<evidence type="ECO:0000313" key="6">
    <source>
        <dbReference type="Proteomes" id="UP000535406"/>
    </source>
</evidence>
<sequence>MTSYRIRPASVADAGIILRFIRELADYEKALHEVAATEETVAASLFGEGSVSRALICETETGEPAGSAVFFNTYSTWQAKNGLYLEDLYVTPDHRGSGVGKMLLRALARIALDEGCGRFEWSVLDWNTPAIRVYDAIGAEPHGEWIRYRLSGEKLKRFAETA</sequence>
<dbReference type="RefSeq" id="WP_184146517.1">
    <property type="nucleotide sequence ID" value="NZ_JACHIK010000022.1"/>
</dbReference>
<dbReference type="PANTHER" id="PTHR10545:SF29">
    <property type="entry name" value="GH14572P-RELATED"/>
    <property type="match status" value="1"/>
</dbReference>
<dbReference type="EMBL" id="JACHIK010000022">
    <property type="protein sequence ID" value="MBB5044844.1"/>
    <property type="molecule type" value="Genomic_DNA"/>
</dbReference>
<dbReference type="InterPro" id="IPR000182">
    <property type="entry name" value="GNAT_dom"/>
</dbReference>
<accession>A0A7W7YYS7</accession>
<evidence type="ECO:0000256" key="3">
    <source>
        <dbReference type="ARBA" id="ARBA00023315"/>
    </source>
</evidence>
<evidence type="ECO:0000313" key="5">
    <source>
        <dbReference type="EMBL" id="MBB5044844.1"/>
    </source>
</evidence>
<dbReference type="FunFam" id="3.40.630.30:FF:000064">
    <property type="entry name" value="GNAT family acetyltransferase"/>
    <property type="match status" value="1"/>
</dbReference>
<proteinExistence type="inferred from homology"/>
<dbReference type="Gene3D" id="3.40.630.30">
    <property type="match status" value="1"/>
</dbReference>
<feature type="domain" description="N-acetyltransferase" evidence="4">
    <location>
        <begin position="4"/>
        <end position="160"/>
    </location>
</feature>
<name>A0A7W7YYS7_9HYPH</name>
<comment type="similarity">
    <text evidence="1">Belongs to the acetyltransferase family.</text>
</comment>
<dbReference type="Proteomes" id="UP000535406">
    <property type="component" value="Unassembled WGS sequence"/>
</dbReference>
<protein>
    <submittedName>
        <fullName evidence="5">RimJ/RimL family protein N-acetyltransferase</fullName>
    </submittedName>
</protein>